<organism evidence="1 2">
    <name type="scientific">Streptomyces dengpaensis</name>
    <dbReference type="NCBI Taxonomy" id="2049881"/>
    <lineage>
        <taxon>Bacteria</taxon>
        <taxon>Bacillati</taxon>
        <taxon>Actinomycetota</taxon>
        <taxon>Actinomycetes</taxon>
        <taxon>Kitasatosporales</taxon>
        <taxon>Streptomycetaceae</taxon>
        <taxon>Streptomyces</taxon>
    </lineage>
</organism>
<dbReference type="PANTHER" id="PTHR33627">
    <property type="entry name" value="TRANSPOSASE"/>
    <property type="match status" value="1"/>
</dbReference>
<keyword evidence="2" id="KW-1185">Reference proteome</keyword>
<dbReference type="EMBL" id="CP026652">
    <property type="protein sequence ID" value="AVH54650.1"/>
    <property type="molecule type" value="Genomic_DNA"/>
</dbReference>
<dbReference type="InterPro" id="IPR039365">
    <property type="entry name" value="IS701-like"/>
</dbReference>
<dbReference type="InterPro" id="IPR012337">
    <property type="entry name" value="RNaseH-like_sf"/>
</dbReference>
<evidence type="ECO:0008006" key="3">
    <source>
        <dbReference type="Google" id="ProtNLM"/>
    </source>
</evidence>
<dbReference type="SUPFAM" id="SSF53098">
    <property type="entry name" value="Ribonuclease H-like"/>
    <property type="match status" value="1"/>
</dbReference>
<name>A0ABN5HVM7_9ACTN</name>
<reference evidence="1 2" key="1">
    <citation type="submission" date="2018-02" db="EMBL/GenBank/DDBJ databases">
        <title>Complete genome sequence of Streptomyces dengpaensis, the producer of angucyclines.</title>
        <authorList>
            <person name="Yumei L."/>
        </authorList>
    </citation>
    <scope>NUCLEOTIDE SEQUENCE [LARGE SCALE GENOMIC DNA]</scope>
    <source>
        <strain evidence="1 2">XZHG99</strain>
    </source>
</reference>
<dbReference type="PANTHER" id="PTHR33627:SF1">
    <property type="entry name" value="TRANSPOSASE"/>
    <property type="match status" value="1"/>
</dbReference>
<sequence>MLARRSITDPTKIAYYICYVPTVSRLKDLVRTAGPRWQVEECFQTAKGECGLDHYQVRLYRAWYRHITLAMAALAYLTAVRIAEATKGGSFSDDQDLIPLSVPEIRRMIGHLVTTPRHKNNDHHLRWSRFRRRSQARARRCHYKRRGHTHMRLQY</sequence>
<protein>
    <recommendedName>
        <fullName evidence="3">Transposase IS4-like domain-containing protein</fullName>
    </recommendedName>
</protein>
<dbReference type="Proteomes" id="UP000238413">
    <property type="component" value="Chromosome"/>
</dbReference>
<accession>A0ABN5HVM7</accession>
<evidence type="ECO:0000313" key="1">
    <source>
        <dbReference type="EMBL" id="AVH54650.1"/>
    </source>
</evidence>
<gene>
    <name evidence="1" type="ORF">C4B68_01095</name>
</gene>
<proteinExistence type="predicted"/>
<evidence type="ECO:0000313" key="2">
    <source>
        <dbReference type="Proteomes" id="UP000238413"/>
    </source>
</evidence>